<organism evidence="1 2">
    <name type="scientific">Panagrellus redivivus</name>
    <name type="common">Microworm</name>
    <dbReference type="NCBI Taxonomy" id="6233"/>
    <lineage>
        <taxon>Eukaryota</taxon>
        <taxon>Metazoa</taxon>
        <taxon>Ecdysozoa</taxon>
        <taxon>Nematoda</taxon>
        <taxon>Chromadorea</taxon>
        <taxon>Rhabditida</taxon>
        <taxon>Tylenchina</taxon>
        <taxon>Panagrolaimomorpha</taxon>
        <taxon>Panagrolaimoidea</taxon>
        <taxon>Panagrolaimidae</taxon>
        <taxon>Panagrellus</taxon>
    </lineage>
</organism>
<evidence type="ECO:0000313" key="1">
    <source>
        <dbReference type="Proteomes" id="UP000492821"/>
    </source>
</evidence>
<sequence>MVIEIGAFEHLEIKPMSTNFHMSQTPNACNFPETASVLRIGSICRQHITLKVAVEPQHREDRSTAQRFQLISKPRPFVDKTYLLDGPKHASLSILSDIWLVITMFIVVNVPSLPQFLRMPT</sequence>
<keyword evidence="1" id="KW-1185">Reference proteome</keyword>
<dbReference type="AlphaFoldDB" id="A0A7E4USM8"/>
<accession>A0A7E4USM8</accession>
<dbReference type="WBParaSite" id="Pan_g12345.t1">
    <property type="protein sequence ID" value="Pan_g12345.t1"/>
    <property type="gene ID" value="Pan_g12345"/>
</dbReference>
<evidence type="ECO:0000313" key="2">
    <source>
        <dbReference type="WBParaSite" id="Pan_g12345.t1"/>
    </source>
</evidence>
<reference evidence="1" key="1">
    <citation type="journal article" date="2013" name="Genetics">
        <title>The draft genome and transcriptome of Panagrellus redivivus are shaped by the harsh demands of a free-living lifestyle.</title>
        <authorList>
            <person name="Srinivasan J."/>
            <person name="Dillman A.R."/>
            <person name="Macchietto M.G."/>
            <person name="Heikkinen L."/>
            <person name="Lakso M."/>
            <person name="Fracchia K.M."/>
            <person name="Antoshechkin I."/>
            <person name="Mortazavi A."/>
            <person name="Wong G."/>
            <person name="Sternberg P.W."/>
        </authorList>
    </citation>
    <scope>NUCLEOTIDE SEQUENCE [LARGE SCALE GENOMIC DNA]</scope>
    <source>
        <strain evidence="1">MT8872</strain>
    </source>
</reference>
<dbReference type="Proteomes" id="UP000492821">
    <property type="component" value="Unassembled WGS sequence"/>
</dbReference>
<reference evidence="2" key="2">
    <citation type="submission" date="2020-10" db="UniProtKB">
        <authorList>
            <consortium name="WormBaseParasite"/>
        </authorList>
    </citation>
    <scope>IDENTIFICATION</scope>
</reference>
<name>A0A7E4USM8_PANRE</name>
<protein>
    <submittedName>
        <fullName evidence="2">Uncharacterized protein</fullName>
    </submittedName>
</protein>
<proteinExistence type="predicted"/>